<protein>
    <submittedName>
        <fullName evidence="1">PEP-CTERM sorting domain-containing protein</fullName>
    </submittedName>
</protein>
<dbReference type="Proteomes" id="UP001076464">
    <property type="component" value="Unassembled WGS sequence"/>
</dbReference>
<gene>
    <name evidence="1" type="ORF">NYO99_01680</name>
</gene>
<keyword evidence="2" id="KW-1185">Reference proteome</keyword>
<sequence>MHILKPLLGAALLALSAAGAQAANLQLLSASTSGSNQTVVSTQAGESIVFTGNADDLSGLTEVLAFGAGNFAGSPAPVNGAGISNEWFRMATLDASGAVTRFQATGSSALNVYGPLDLGGLTESADIGLSADLLVASDGEAVGTAVTVRLQLSAESLFSATVAGSTDTPTFNLLVLDAANTPLASYNGLTLNGRDTLDLSFSSAVGQTLSFSLSYANVLDVAPGVLGLPNSAESSALLQGSLTVTAVPEPHSLALLLAGLGVVGAVARRRR</sequence>
<evidence type="ECO:0000313" key="2">
    <source>
        <dbReference type="Proteomes" id="UP001076464"/>
    </source>
</evidence>
<accession>A0ACC6C5H7</accession>
<name>A0ACC6C5H7_9BURK</name>
<comment type="caution">
    <text evidence="1">The sequence shown here is derived from an EMBL/GenBank/DDBJ whole genome shotgun (WGS) entry which is preliminary data.</text>
</comment>
<organism evidence="1 2">
    <name type="scientific">Roseateles hydrophilus</name>
    <dbReference type="NCBI Taxonomy" id="2975054"/>
    <lineage>
        <taxon>Bacteria</taxon>
        <taxon>Pseudomonadati</taxon>
        <taxon>Pseudomonadota</taxon>
        <taxon>Betaproteobacteria</taxon>
        <taxon>Burkholderiales</taxon>
        <taxon>Sphaerotilaceae</taxon>
        <taxon>Roseateles</taxon>
    </lineage>
</organism>
<dbReference type="EMBL" id="JAPPUY010000001">
    <property type="protein sequence ID" value="MCY4743678.1"/>
    <property type="molecule type" value="Genomic_DNA"/>
</dbReference>
<reference evidence="1" key="1">
    <citation type="submission" date="2022-08" db="EMBL/GenBank/DDBJ databases">
        <title>Genome sequencing of Pelomonas sp. UHG3.</title>
        <authorList>
            <person name="So Y."/>
        </authorList>
    </citation>
    <scope>NUCLEOTIDE SEQUENCE</scope>
    <source>
        <strain evidence="1">UHG3</strain>
    </source>
</reference>
<evidence type="ECO:0000313" key="1">
    <source>
        <dbReference type="EMBL" id="MCY4743678.1"/>
    </source>
</evidence>
<proteinExistence type="predicted"/>